<dbReference type="InterPro" id="IPR001041">
    <property type="entry name" value="2Fe-2S_ferredoxin-type"/>
</dbReference>
<dbReference type="InterPro" id="IPR006058">
    <property type="entry name" value="2Fe2S_fd_BS"/>
</dbReference>
<evidence type="ECO:0000313" key="4">
    <source>
        <dbReference type="EMBL" id="VAX27077.1"/>
    </source>
</evidence>
<dbReference type="InterPro" id="IPR017900">
    <property type="entry name" value="4Fe4S_Fe_S_CS"/>
</dbReference>
<dbReference type="InterPro" id="IPR042204">
    <property type="entry name" value="2Fe-2S-bd_N"/>
</dbReference>
<evidence type="ECO:0008006" key="5">
    <source>
        <dbReference type="Google" id="ProtNLM"/>
    </source>
</evidence>
<protein>
    <recommendedName>
        <fullName evidence="5">Ferredoxin</fullName>
    </recommendedName>
</protein>
<dbReference type="PROSITE" id="PS51379">
    <property type="entry name" value="4FE4S_FER_2"/>
    <property type="match status" value="2"/>
</dbReference>
<sequence>MKLESKTVEISVAGKPVQAKVGETIIHALWSAGMGDAVTTGCVGGVCGACTVNIRFKDGKPGGTDLACLRPVEAGMEVFPCPVESIPAVAPSPEPNVKSLQSAYPTLNRCTKCGSCTTACPMSIPVMDSVLRMQEGKFKEVSEDFLTCIHCGLCRFVCEDK</sequence>
<dbReference type="PROSITE" id="PS00198">
    <property type="entry name" value="4FE4S_FER_1"/>
    <property type="match status" value="1"/>
</dbReference>
<dbReference type="PROSITE" id="PS00197">
    <property type="entry name" value="2FE2S_FER_1"/>
    <property type="match status" value="1"/>
</dbReference>
<dbReference type="Gene3D" id="3.30.70.20">
    <property type="match status" value="1"/>
</dbReference>
<dbReference type="GO" id="GO:0051537">
    <property type="term" value="F:2 iron, 2 sulfur cluster binding"/>
    <property type="evidence" value="ECO:0007669"/>
    <property type="project" value="InterPro"/>
</dbReference>
<dbReference type="CDD" id="cd00207">
    <property type="entry name" value="fer2"/>
    <property type="match status" value="1"/>
</dbReference>
<dbReference type="Pfam" id="PF13510">
    <property type="entry name" value="Fer2_4"/>
    <property type="match status" value="1"/>
</dbReference>
<feature type="domain" description="2Fe-2S ferredoxin-type" evidence="2">
    <location>
        <begin position="6"/>
        <end position="84"/>
    </location>
</feature>
<name>A0A3B1DEL2_9ZZZZ</name>
<organism evidence="4">
    <name type="scientific">hydrothermal vent metagenome</name>
    <dbReference type="NCBI Taxonomy" id="652676"/>
    <lineage>
        <taxon>unclassified sequences</taxon>
        <taxon>metagenomes</taxon>
        <taxon>ecological metagenomes</taxon>
    </lineage>
</organism>
<gene>
    <name evidence="4" type="ORF">MNBD_NITROSPINAE05-382</name>
</gene>
<reference evidence="4" key="1">
    <citation type="submission" date="2018-06" db="EMBL/GenBank/DDBJ databases">
        <authorList>
            <person name="Zhirakovskaya E."/>
        </authorList>
    </citation>
    <scope>NUCLEOTIDE SEQUENCE</scope>
</reference>
<dbReference type="AlphaFoldDB" id="A0A3B1DEL2"/>
<dbReference type="Gene3D" id="3.10.20.440">
    <property type="entry name" value="2Fe-2S iron-sulphur cluster binding domain, sarcosine oxidase, alpha subunit, N-terminal domain"/>
    <property type="match status" value="1"/>
</dbReference>
<keyword evidence="1" id="KW-0560">Oxidoreductase</keyword>
<dbReference type="SUPFAM" id="SSF54862">
    <property type="entry name" value="4Fe-4S ferredoxins"/>
    <property type="match status" value="1"/>
</dbReference>
<feature type="domain" description="4Fe-4S ferredoxin-type" evidence="3">
    <location>
        <begin position="139"/>
        <end position="161"/>
    </location>
</feature>
<evidence type="ECO:0000256" key="1">
    <source>
        <dbReference type="ARBA" id="ARBA00023002"/>
    </source>
</evidence>
<evidence type="ECO:0000259" key="2">
    <source>
        <dbReference type="PROSITE" id="PS51085"/>
    </source>
</evidence>
<dbReference type="InterPro" id="IPR017896">
    <property type="entry name" value="4Fe4S_Fe-S-bd"/>
</dbReference>
<accession>A0A3B1DEL2</accession>
<feature type="domain" description="4Fe-4S ferredoxin-type" evidence="3">
    <location>
        <begin position="101"/>
        <end position="130"/>
    </location>
</feature>
<dbReference type="GO" id="GO:0016491">
    <property type="term" value="F:oxidoreductase activity"/>
    <property type="evidence" value="ECO:0007669"/>
    <property type="project" value="UniProtKB-KW"/>
</dbReference>
<proteinExistence type="predicted"/>
<dbReference type="InterPro" id="IPR036010">
    <property type="entry name" value="2Fe-2S_ferredoxin-like_sf"/>
</dbReference>
<evidence type="ECO:0000259" key="3">
    <source>
        <dbReference type="PROSITE" id="PS51379"/>
    </source>
</evidence>
<feature type="non-terminal residue" evidence="4">
    <location>
        <position position="161"/>
    </location>
</feature>
<dbReference type="EMBL" id="UOGG01000016">
    <property type="protein sequence ID" value="VAX27077.1"/>
    <property type="molecule type" value="Genomic_DNA"/>
</dbReference>
<dbReference type="PROSITE" id="PS51085">
    <property type="entry name" value="2FE2S_FER_2"/>
    <property type="match status" value="1"/>
</dbReference>
<dbReference type="Pfam" id="PF13187">
    <property type="entry name" value="Fer4_9"/>
    <property type="match status" value="1"/>
</dbReference>
<dbReference type="SUPFAM" id="SSF54292">
    <property type="entry name" value="2Fe-2S ferredoxin-like"/>
    <property type="match status" value="1"/>
</dbReference>